<protein>
    <submittedName>
        <fullName evidence="2 3">Uncharacterized protein</fullName>
    </submittedName>
</protein>
<proteinExistence type="predicted"/>
<reference evidence="2 4" key="2">
    <citation type="journal article" date="2013" name="Nature">
        <title>Insights into bilaterian evolution from three spiralian genomes.</title>
        <authorList>
            <person name="Simakov O."/>
            <person name="Marletaz F."/>
            <person name="Cho S.J."/>
            <person name="Edsinger-Gonzales E."/>
            <person name="Havlak P."/>
            <person name="Hellsten U."/>
            <person name="Kuo D.H."/>
            <person name="Larsson T."/>
            <person name="Lv J."/>
            <person name="Arendt D."/>
            <person name="Savage R."/>
            <person name="Osoegawa K."/>
            <person name="de Jong P."/>
            <person name="Grimwood J."/>
            <person name="Chapman J.A."/>
            <person name="Shapiro H."/>
            <person name="Aerts A."/>
            <person name="Otillar R.P."/>
            <person name="Terry A.Y."/>
            <person name="Boore J.L."/>
            <person name="Grigoriev I.V."/>
            <person name="Lindberg D.R."/>
            <person name="Seaver E.C."/>
            <person name="Weisblat D.A."/>
            <person name="Putnam N.H."/>
            <person name="Rokhsar D.S."/>
        </authorList>
    </citation>
    <scope>NUCLEOTIDE SEQUENCE</scope>
    <source>
        <strain evidence="2 4">I ESC-2004</strain>
    </source>
</reference>
<reference evidence="4" key="1">
    <citation type="submission" date="2012-12" db="EMBL/GenBank/DDBJ databases">
        <authorList>
            <person name="Hellsten U."/>
            <person name="Grimwood J."/>
            <person name="Chapman J.A."/>
            <person name="Shapiro H."/>
            <person name="Aerts A."/>
            <person name="Otillar R.P."/>
            <person name="Terry A.Y."/>
            <person name="Boore J.L."/>
            <person name="Simakov O."/>
            <person name="Marletaz F."/>
            <person name="Cho S.-J."/>
            <person name="Edsinger-Gonzales E."/>
            <person name="Havlak P."/>
            <person name="Kuo D.-H."/>
            <person name="Larsson T."/>
            <person name="Lv J."/>
            <person name="Arendt D."/>
            <person name="Savage R."/>
            <person name="Osoegawa K."/>
            <person name="de Jong P."/>
            <person name="Lindberg D.R."/>
            <person name="Seaver E.C."/>
            <person name="Weisblat D.A."/>
            <person name="Putnam N.H."/>
            <person name="Grigoriev I.V."/>
            <person name="Rokhsar D.S."/>
        </authorList>
    </citation>
    <scope>NUCLEOTIDE SEQUENCE</scope>
    <source>
        <strain evidence="4">I ESC-2004</strain>
    </source>
</reference>
<feature type="region of interest" description="Disordered" evidence="1">
    <location>
        <begin position="1"/>
        <end position="24"/>
    </location>
</feature>
<dbReference type="HOGENOM" id="CLU_1070588_0_0_1"/>
<organism evidence="2">
    <name type="scientific">Capitella teleta</name>
    <name type="common">Polychaete worm</name>
    <dbReference type="NCBI Taxonomy" id="283909"/>
    <lineage>
        <taxon>Eukaryota</taxon>
        <taxon>Metazoa</taxon>
        <taxon>Spiralia</taxon>
        <taxon>Lophotrochozoa</taxon>
        <taxon>Annelida</taxon>
        <taxon>Polychaeta</taxon>
        <taxon>Sedentaria</taxon>
        <taxon>Scolecida</taxon>
        <taxon>Capitellidae</taxon>
        <taxon>Capitella</taxon>
    </lineage>
</organism>
<dbReference type="EMBL" id="KB308834">
    <property type="protein sequence ID" value="ELT96397.1"/>
    <property type="molecule type" value="Genomic_DNA"/>
</dbReference>
<evidence type="ECO:0000313" key="4">
    <source>
        <dbReference type="Proteomes" id="UP000014760"/>
    </source>
</evidence>
<dbReference type="AlphaFoldDB" id="R7TS27"/>
<dbReference type="Proteomes" id="UP000014760">
    <property type="component" value="Unassembled WGS sequence"/>
</dbReference>
<evidence type="ECO:0000313" key="2">
    <source>
        <dbReference type="EMBL" id="ELT96397.1"/>
    </source>
</evidence>
<evidence type="ECO:0000256" key="1">
    <source>
        <dbReference type="SAM" id="MobiDB-lite"/>
    </source>
</evidence>
<gene>
    <name evidence="2" type="ORF">CAPTEDRAFT_188180</name>
</gene>
<name>R7TS27_CAPTE</name>
<dbReference type="EnsemblMetazoa" id="CapteT188180">
    <property type="protein sequence ID" value="CapteP188180"/>
    <property type="gene ID" value="CapteG188180"/>
</dbReference>
<keyword evidence="4" id="KW-1185">Reference proteome</keyword>
<dbReference type="EMBL" id="AMQN01011337">
    <property type="status" value="NOT_ANNOTATED_CDS"/>
    <property type="molecule type" value="Genomic_DNA"/>
</dbReference>
<evidence type="ECO:0000313" key="3">
    <source>
        <dbReference type="EnsemblMetazoa" id="CapteP188180"/>
    </source>
</evidence>
<reference evidence="3" key="3">
    <citation type="submission" date="2015-06" db="UniProtKB">
        <authorList>
            <consortium name="EnsemblMetazoa"/>
        </authorList>
    </citation>
    <scope>IDENTIFICATION</scope>
</reference>
<accession>R7TS27</accession>
<sequence>MPRDHWKPVKTIADTKTGKDKSHNDLPDSIIDCVTEARYYLLDSPALQFGKQYLVGQPVPRQFLFRDDVTLIRERRLRNQLKCKTQSNRQVPQLELLQSRICYNYQPSAHELTQKANPDKLVEALRNMTRSSYQHLAEASHHLHQILSYENTHEAPSLSEDIEDLRTSHDHTLCQLHRLHNHLSVNGPHSDTPCHAWRCFIQSMPRPTDHCLTPGDRTTSRLNHILLLQQSRDKLGNILNDFSAAEHELHSASKRSGDDI</sequence>